<gene>
    <name evidence="1" type="ORF">SAMN05216352_11039</name>
</gene>
<dbReference type="AlphaFoldDB" id="A0A1G8MGS1"/>
<dbReference type="Proteomes" id="UP000199017">
    <property type="component" value="Unassembled WGS sequence"/>
</dbReference>
<sequence>MFFYISMLVILLASCSNVTNTIRNCPDAAISWMDVLMINDLQYTVEVEGTNEGAELEKGKVIGEVEYEMPDNACFNHKMKNGDAAFLPVGTEIYSIKGYNADFRVLADEKVYQVRENPRAQTIADLYNIEGKVAKEDEKRRKKDRPYVFPSQRSNRLTEAGVHHWFRGLKKKPQMSQQFFENEIPEIRDLDNY</sequence>
<evidence type="ECO:0000313" key="2">
    <source>
        <dbReference type="Proteomes" id="UP000199017"/>
    </source>
</evidence>
<evidence type="ECO:0000313" key="1">
    <source>
        <dbReference type="EMBL" id="SDI67218.1"/>
    </source>
</evidence>
<reference evidence="1 2" key="1">
    <citation type="submission" date="2016-10" db="EMBL/GenBank/DDBJ databases">
        <authorList>
            <person name="de Groot N.N."/>
        </authorList>
    </citation>
    <scope>NUCLEOTIDE SEQUENCE [LARGE SCALE GENOMIC DNA]</scope>
    <source>
        <strain evidence="2">P4B,CCM 7963,CECT 7998,DSM 25260,IBRC-M 10614,KCTC 13821</strain>
    </source>
</reference>
<protein>
    <submittedName>
        <fullName evidence="1">Uncharacterized protein</fullName>
    </submittedName>
</protein>
<accession>A0A1G8MGS1</accession>
<keyword evidence="2" id="KW-1185">Reference proteome</keyword>
<dbReference type="EMBL" id="FNDU01000010">
    <property type="protein sequence ID" value="SDI67218.1"/>
    <property type="molecule type" value="Genomic_DNA"/>
</dbReference>
<proteinExistence type="predicted"/>
<organism evidence="1 2">
    <name type="scientific">Alteribacillus bidgolensis</name>
    <dbReference type="NCBI Taxonomy" id="930129"/>
    <lineage>
        <taxon>Bacteria</taxon>
        <taxon>Bacillati</taxon>
        <taxon>Bacillota</taxon>
        <taxon>Bacilli</taxon>
        <taxon>Bacillales</taxon>
        <taxon>Bacillaceae</taxon>
        <taxon>Alteribacillus</taxon>
    </lineage>
</organism>
<name>A0A1G8MGS1_9BACI</name>